<dbReference type="Proteomes" id="UP000275078">
    <property type="component" value="Unassembled WGS sequence"/>
</dbReference>
<proteinExistence type="predicted"/>
<keyword evidence="3" id="KW-1185">Reference proteome</keyword>
<dbReference type="AlphaFoldDB" id="A0A3N4I979"/>
<protein>
    <recommendedName>
        <fullName evidence="4">F-box domain-containing protein</fullName>
    </recommendedName>
</protein>
<organism evidence="2 3">
    <name type="scientific">Ascobolus immersus RN42</name>
    <dbReference type="NCBI Taxonomy" id="1160509"/>
    <lineage>
        <taxon>Eukaryota</taxon>
        <taxon>Fungi</taxon>
        <taxon>Dikarya</taxon>
        <taxon>Ascomycota</taxon>
        <taxon>Pezizomycotina</taxon>
        <taxon>Pezizomycetes</taxon>
        <taxon>Pezizales</taxon>
        <taxon>Ascobolaceae</taxon>
        <taxon>Ascobolus</taxon>
    </lineage>
</organism>
<evidence type="ECO:0008006" key="4">
    <source>
        <dbReference type="Google" id="ProtNLM"/>
    </source>
</evidence>
<name>A0A3N4I979_ASCIM</name>
<feature type="region of interest" description="Disordered" evidence="1">
    <location>
        <begin position="1"/>
        <end position="30"/>
    </location>
</feature>
<evidence type="ECO:0000313" key="3">
    <source>
        <dbReference type="Proteomes" id="UP000275078"/>
    </source>
</evidence>
<evidence type="ECO:0000256" key="1">
    <source>
        <dbReference type="SAM" id="MobiDB-lite"/>
    </source>
</evidence>
<dbReference type="EMBL" id="ML119712">
    <property type="protein sequence ID" value="RPA78344.1"/>
    <property type="molecule type" value="Genomic_DNA"/>
</dbReference>
<accession>A0A3N4I979</accession>
<evidence type="ECO:0000313" key="2">
    <source>
        <dbReference type="EMBL" id="RPA78344.1"/>
    </source>
</evidence>
<gene>
    <name evidence="2" type="ORF">BJ508DRAFT_363893</name>
</gene>
<reference evidence="2 3" key="1">
    <citation type="journal article" date="2018" name="Nat. Ecol. Evol.">
        <title>Pezizomycetes genomes reveal the molecular basis of ectomycorrhizal truffle lifestyle.</title>
        <authorList>
            <person name="Murat C."/>
            <person name="Payen T."/>
            <person name="Noel B."/>
            <person name="Kuo A."/>
            <person name="Morin E."/>
            <person name="Chen J."/>
            <person name="Kohler A."/>
            <person name="Krizsan K."/>
            <person name="Balestrini R."/>
            <person name="Da Silva C."/>
            <person name="Montanini B."/>
            <person name="Hainaut M."/>
            <person name="Levati E."/>
            <person name="Barry K.W."/>
            <person name="Belfiori B."/>
            <person name="Cichocki N."/>
            <person name="Clum A."/>
            <person name="Dockter R.B."/>
            <person name="Fauchery L."/>
            <person name="Guy J."/>
            <person name="Iotti M."/>
            <person name="Le Tacon F."/>
            <person name="Lindquist E.A."/>
            <person name="Lipzen A."/>
            <person name="Malagnac F."/>
            <person name="Mello A."/>
            <person name="Molinier V."/>
            <person name="Miyauchi S."/>
            <person name="Poulain J."/>
            <person name="Riccioni C."/>
            <person name="Rubini A."/>
            <person name="Sitrit Y."/>
            <person name="Splivallo R."/>
            <person name="Traeger S."/>
            <person name="Wang M."/>
            <person name="Zifcakova L."/>
            <person name="Wipf D."/>
            <person name="Zambonelli A."/>
            <person name="Paolocci F."/>
            <person name="Nowrousian M."/>
            <person name="Ottonello S."/>
            <person name="Baldrian P."/>
            <person name="Spatafora J.W."/>
            <person name="Henrissat B."/>
            <person name="Nagy L.G."/>
            <person name="Aury J.M."/>
            <person name="Wincker P."/>
            <person name="Grigoriev I.V."/>
            <person name="Bonfante P."/>
            <person name="Martin F.M."/>
        </authorList>
    </citation>
    <scope>NUCLEOTIDE SEQUENCE [LARGE SCALE GENOMIC DNA]</scope>
    <source>
        <strain evidence="2 3">RN42</strain>
    </source>
</reference>
<sequence>MAANLNPNPTSPPISADKKPPPPSSAPAALHRLPPELRIKVYFFLGAFHLLCLSHTHPTFYHDLNSPRLKPLVQSSHFYTHCPPPLVIKPHKDAPTEKPLGRKYCTFRPAEDLKCINCEEARLLTTRNISVLETEKEVVTWNRAYVRGRPEEWGQRTRVACGECRMVMWVNYCYELGTWEEQGISQAGSSAGDTERKIKRTFTAKLSCFHSCVFHVREDGGLVAKNERVELETSDPDWEGIVKREEEVGSPTTHDFL</sequence>